<protein>
    <submittedName>
        <fullName evidence="3">Uncharacterized protein</fullName>
    </submittedName>
</protein>
<keyword evidence="2" id="KW-1133">Transmembrane helix</keyword>
<feature type="compositionally biased region" description="Basic and acidic residues" evidence="1">
    <location>
        <begin position="191"/>
        <end position="200"/>
    </location>
</feature>
<proteinExistence type="predicted"/>
<sequence>MAIRRIGPQAVKALRVVRQLQNLVSSMIWVPTASAMSYIPLGVAVVVLLPPEGLRHPPPYPSPSYGGSTRGAIGAKFERGLSTGGVVGEYCSWKAQFTGSLACDISAVRGRNEVRRTMLRMLKPVSSSYKRAQEDMRVLWAGVDGKGPPTVWEENFGSGVTATRTSFTTGVRRPQSPPPAVRDPQQTDAELQQHDSEHQTSKTSFSSAYSPPIIPYRISSTSPAYALALPALEMPALRRQQAHACIRTAEAAQDDLQQNEKPAGIMGKLARIVKHKVKQMLRGLLRRQQTQG</sequence>
<evidence type="ECO:0000313" key="3">
    <source>
        <dbReference type="EMBL" id="KAF2112314.1"/>
    </source>
</evidence>
<gene>
    <name evidence="3" type="ORF">BDV96DRAFT_602241</name>
</gene>
<keyword evidence="2" id="KW-0472">Membrane</keyword>
<reference evidence="3" key="1">
    <citation type="journal article" date="2020" name="Stud. Mycol.">
        <title>101 Dothideomycetes genomes: a test case for predicting lifestyles and emergence of pathogens.</title>
        <authorList>
            <person name="Haridas S."/>
            <person name="Albert R."/>
            <person name="Binder M."/>
            <person name="Bloem J."/>
            <person name="Labutti K."/>
            <person name="Salamov A."/>
            <person name="Andreopoulos B."/>
            <person name="Baker S."/>
            <person name="Barry K."/>
            <person name="Bills G."/>
            <person name="Bluhm B."/>
            <person name="Cannon C."/>
            <person name="Castanera R."/>
            <person name="Culley D."/>
            <person name="Daum C."/>
            <person name="Ezra D."/>
            <person name="Gonzalez J."/>
            <person name="Henrissat B."/>
            <person name="Kuo A."/>
            <person name="Liang C."/>
            <person name="Lipzen A."/>
            <person name="Lutzoni F."/>
            <person name="Magnuson J."/>
            <person name="Mondo S."/>
            <person name="Nolan M."/>
            <person name="Ohm R."/>
            <person name="Pangilinan J."/>
            <person name="Park H.-J."/>
            <person name="Ramirez L."/>
            <person name="Alfaro M."/>
            <person name="Sun H."/>
            <person name="Tritt A."/>
            <person name="Yoshinaga Y."/>
            <person name="Zwiers L.-H."/>
            <person name="Turgeon B."/>
            <person name="Goodwin S."/>
            <person name="Spatafora J."/>
            <person name="Crous P."/>
            <person name="Grigoriev I."/>
        </authorList>
    </citation>
    <scope>NUCLEOTIDE SEQUENCE</scope>
    <source>
        <strain evidence="3">CBS 627.86</strain>
    </source>
</reference>
<evidence type="ECO:0000256" key="2">
    <source>
        <dbReference type="SAM" id="Phobius"/>
    </source>
</evidence>
<feature type="transmembrane region" description="Helical" evidence="2">
    <location>
        <begin position="28"/>
        <end position="49"/>
    </location>
</feature>
<keyword evidence="4" id="KW-1185">Reference proteome</keyword>
<evidence type="ECO:0000313" key="4">
    <source>
        <dbReference type="Proteomes" id="UP000799770"/>
    </source>
</evidence>
<organism evidence="3 4">
    <name type="scientific">Lophiotrema nucula</name>
    <dbReference type="NCBI Taxonomy" id="690887"/>
    <lineage>
        <taxon>Eukaryota</taxon>
        <taxon>Fungi</taxon>
        <taxon>Dikarya</taxon>
        <taxon>Ascomycota</taxon>
        <taxon>Pezizomycotina</taxon>
        <taxon>Dothideomycetes</taxon>
        <taxon>Pleosporomycetidae</taxon>
        <taxon>Pleosporales</taxon>
        <taxon>Lophiotremataceae</taxon>
        <taxon>Lophiotrema</taxon>
    </lineage>
</organism>
<feature type="region of interest" description="Disordered" evidence="1">
    <location>
        <begin position="164"/>
        <end position="206"/>
    </location>
</feature>
<dbReference type="EMBL" id="ML977331">
    <property type="protein sequence ID" value="KAF2112314.1"/>
    <property type="molecule type" value="Genomic_DNA"/>
</dbReference>
<evidence type="ECO:0000256" key="1">
    <source>
        <dbReference type="SAM" id="MobiDB-lite"/>
    </source>
</evidence>
<dbReference type="AlphaFoldDB" id="A0A6A5YZT0"/>
<dbReference type="Proteomes" id="UP000799770">
    <property type="component" value="Unassembled WGS sequence"/>
</dbReference>
<accession>A0A6A5YZT0</accession>
<name>A0A6A5YZT0_9PLEO</name>
<keyword evidence="2" id="KW-0812">Transmembrane</keyword>